<dbReference type="InterPro" id="IPR048147">
    <property type="entry name" value="CBO0543-like"/>
</dbReference>
<evidence type="ECO:0000313" key="2">
    <source>
        <dbReference type="EMBL" id="MDY0396113.1"/>
    </source>
</evidence>
<sequence length="192" mass="22265">MSFKEGIDQVEKSYQKLIEMDKIMSDAVVNGFMFTWQWWFGIALFIFPWIIWLLFRKKASTGRLLFAGFITILLSLMIDLIALSRGLWSYPMVFSPIGALLFLPYHFSLTPVALMFTLQIKPHANALIKGAIFGAIGAFIAMKIFEEIDFYDPKKWLSIYDFFIYLFLYLVANWFSNMDSFKKGAAVIKEGR</sequence>
<comment type="caution">
    <text evidence="2">The sequence shown here is derived from an EMBL/GenBank/DDBJ whole genome shotgun (WGS) entry which is preliminary data.</text>
</comment>
<feature type="transmembrane region" description="Helical" evidence="1">
    <location>
        <begin position="126"/>
        <end position="145"/>
    </location>
</feature>
<keyword evidence="1" id="KW-1133">Transmembrane helix</keyword>
<feature type="transmembrane region" description="Helical" evidence="1">
    <location>
        <begin position="64"/>
        <end position="87"/>
    </location>
</feature>
<protein>
    <submittedName>
        <fullName evidence="2">CBO0543 family protein</fullName>
    </submittedName>
</protein>
<reference evidence="2 3" key="1">
    <citation type="submission" date="2023-10" db="EMBL/GenBank/DDBJ databases">
        <title>Virgibacillus halophilus 5B73C genome.</title>
        <authorList>
            <person name="Miliotis G."/>
            <person name="Sengupta P."/>
            <person name="Hameed A."/>
            <person name="Chuvochina M."/>
            <person name="Mcdonagh F."/>
            <person name="Simpson A.C."/>
            <person name="Singh N.K."/>
            <person name="Rekha P.D."/>
            <person name="Raman K."/>
            <person name="Hugenholtz P."/>
            <person name="Venkateswaran K."/>
        </authorList>
    </citation>
    <scope>NUCLEOTIDE SEQUENCE [LARGE SCALE GENOMIC DNA]</scope>
    <source>
        <strain evidence="2 3">5B73C</strain>
    </source>
</reference>
<feature type="transmembrane region" description="Helical" evidence="1">
    <location>
        <begin position="157"/>
        <end position="175"/>
    </location>
</feature>
<feature type="transmembrane region" description="Helical" evidence="1">
    <location>
        <begin position="93"/>
        <end position="114"/>
    </location>
</feature>
<dbReference type="EMBL" id="JAWDIP010000004">
    <property type="protein sequence ID" value="MDY0396113.1"/>
    <property type="molecule type" value="Genomic_DNA"/>
</dbReference>
<gene>
    <name evidence="2" type="ORF">RWE15_19280</name>
</gene>
<keyword evidence="1" id="KW-0812">Transmembrane</keyword>
<evidence type="ECO:0000256" key="1">
    <source>
        <dbReference type="SAM" id="Phobius"/>
    </source>
</evidence>
<feature type="transmembrane region" description="Helical" evidence="1">
    <location>
        <begin position="36"/>
        <end position="55"/>
    </location>
</feature>
<organism evidence="2 3">
    <name type="scientific">Tigheibacillus halophilus</name>
    <dbReference type="NCBI Taxonomy" id="361280"/>
    <lineage>
        <taxon>Bacteria</taxon>
        <taxon>Bacillati</taxon>
        <taxon>Bacillota</taxon>
        <taxon>Bacilli</taxon>
        <taxon>Bacillales</taxon>
        <taxon>Bacillaceae</taxon>
        <taxon>Tigheibacillus</taxon>
    </lineage>
</organism>
<name>A0ABU5C9W6_9BACI</name>
<proteinExistence type="predicted"/>
<dbReference type="NCBIfam" id="NF041644">
    <property type="entry name" value="CBO0543_fam"/>
    <property type="match status" value="1"/>
</dbReference>
<evidence type="ECO:0000313" key="3">
    <source>
        <dbReference type="Proteomes" id="UP001281447"/>
    </source>
</evidence>
<keyword evidence="1" id="KW-0472">Membrane</keyword>
<dbReference type="Proteomes" id="UP001281447">
    <property type="component" value="Unassembled WGS sequence"/>
</dbReference>
<accession>A0ABU5C9W6</accession>
<keyword evidence="3" id="KW-1185">Reference proteome</keyword>